<comment type="catalytic activity">
    <reaction evidence="5">
        <text>a 2'-deoxyadenosine in DNA + S-adenosyl-L-methionine = an N(6)-methyl-2'-deoxyadenosine in DNA + S-adenosyl-L-homocysteine + H(+)</text>
        <dbReference type="Rhea" id="RHEA:15197"/>
        <dbReference type="Rhea" id="RHEA-COMP:12418"/>
        <dbReference type="Rhea" id="RHEA-COMP:12419"/>
        <dbReference type="ChEBI" id="CHEBI:15378"/>
        <dbReference type="ChEBI" id="CHEBI:57856"/>
        <dbReference type="ChEBI" id="CHEBI:59789"/>
        <dbReference type="ChEBI" id="CHEBI:90615"/>
        <dbReference type="ChEBI" id="CHEBI:90616"/>
        <dbReference type="EC" id="2.1.1.72"/>
    </reaction>
</comment>
<accession>A0A6G7PUD0</accession>
<gene>
    <name evidence="7" type="ORF">G4V39_02245</name>
</gene>
<dbReference type="PANTHER" id="PTHR33841">
    <property type="entry name" value="DNA METHYLTRANSFERASE YEEA-RELATED"/>
    <property type="match status" value="1"/>
</dbReference>
<dbReference type="GO" id="GO:0009007">
    <property type="term" value="F:site-specific DNA-methyltransferase (adenine-specific) activity"/>
    <property type="evidence" value="ECO:0007669"/>
    <property type="project" value="UniProtKB-EC"/>
</dbReference>
<dbReference type="Pfam" id="PF07669">
    <property type="entry name" value="Eco57I"/>
    <property type="match status" value="1"/>
</dbReference>
<keyword evidence="3" id="KW-0808">Transferase</keyword>
<evidence type="ECO:0000256" key="2">
    <source>
        <dbReference type="ARBA" id="ARBA00022603"/>
    </source>
</evidence>
<feature type="domain" description="Type II methyltransferase M.TaqI-like" evidence="6">
    <location>
        <begin position="560"/>
        <end position="785"/>
    </location>
</feature>
<dbReference type="KEGG" id="tav:G4V39_02245"/>
<dbReference type="EC" id="2.1.1.72" evidence="1"/>
<reference evidence="7 8" key="1">
    <citation type="submission" date="2020-02" db="EMBL/GenBank/DDBJ databases">
        <title>Genome analysis of Thermosulfuriphilus ammonigenes ST65T, an anaerobic thermophilic chemolithoautotrophic bacterium isolated from a deep-sea hydrothermal vent.</title>
        <authorList>
            <person name="Slobodkina G."/>
            <person name="Allioux M."/>
            <person name="Merkel A."/>
            <person name="Alain K."/>
            <person name="Jebbar M."/>
            <person name="Slobodkin A."/>
        </authorList>
    </citation>
    <scope>NUCLEOTIDE SEQUENCE [LARGE SCALE GENOMIC DNA]</scope>
    <source>
        <strain evidence="7 8">ST65</strain>
    </source>
</reference>
<dbReference type="RefSeq" id="WP_166031388.1">
    <property type="nucleotide sequence ID" value="NZ_CP048877.1"/>
</dbReference>
<evidence type="ECO:0000256" key="3">
    <source>
        <dbReference type="ARBA" id="ARBA00022679"/>
    </source>
</evidence>
<evidence type="ECO:0000256" key="4">
    <source>
        <dbReference type="ARBA" id="ARBA00022691"/>
    </source>
</evidence>
<dbReference type="InterPro" id="IPR050953">
    <property type="entry name" value="N4_N6_ade-DNA_methylase"/>
</dbReference>
<dbReference type="GO" id="GO:0032259">
    <property type="term" value="P:methylation"/>
    <property type="evidence" value="ECO:0007669"/>
    <property type="project" value="UniProtKB-KW"/>
</dbReference>
<evidence type="ECO:0000313" key="8">
    <source>
        <dbReference type="Proteomes" id="UP000502179"/>
    </source>
</evidence>
<protein>
    <recommendedName>
        <fullName evidence="1">site-specific DNA-methyltransferase (adenine-specific)</fullName>
        <ecNumber evidence="1">2.1.1.72</ecNumber>
    </recommendedName>
</protein>
<proteinExistence type="predicted"/>
<evidence type="ECO:0000259" key="6">
    <source>
        <dbReference type="Pfam" id="PF07669"/>
    </source>
</evidence>
<keyword evidence="4" id="KW-0949">S-adenosyl-L-methionine</keyword>
<dbReference type="PANTHER" id="PTHR33841:SF1">
    <property type="entry name" value="DNA METHYLTRANSFERASE A"/>
    <property type="match status" value="1"/>
</dbReference>
<dbReference type="GO" id="GO:0006304">
    <property type="term" value="P:DNA modification"/>
    <property type="evidence" value="ECO:0007669"/>
    <property type="project" value="InterPro"/>
</dbReference>
<dbReference type="Gene3D" id="3.40.50.150">
    <property type="entry name" value="Vaccinia Virus protein VP39"/>
    <property type="match status" value="1"/>
</dbReference>
<evidence type="ECO:0000313" key="7">
    <source>
        <dbReference type="EMBL" id="QIJ71166.1"/>
    </source>
</evidence>
<dbReference type="SUPFAM" id="SSF53335">
    <property type="entry name" value="S-adenosyl-L-methionine-dependent methyltransferases"/>
    <property type="match status" value="1"/>
</dbReference>
<evidence type="ECO:0000256" key="1">
    <source>
        <dbReference type="ARBA" id="ARBA00011900"/>
    </source>
</evidence>
<dbReference type="InterPro" id="IPR029063">
    <property type="entry name" value="SAM-dependent_MTases_sf"/>
</dbReference>
<dbReference type="Proteomes" id="UP000502179">
    <property type="component" value="Chromosome"/>
</dbReference>
<sequence>MKIFPAVRMEGGLFAPDLFERVINQDLPGQKPADFGLSSRQDLINEIAAVFADARSLWEIFKHRLERLPKEARGERLPRLTREYLAIPLLGLLGYELYSNHPHYYKYKEGGLTFRISHRAGEDLYAPPVHIVSFEQPLGQLAERSRFSPHSLVQEFLNRTEALWGLVTNGRVIRLLRDSTYLRRQCYLEFDLEAIFEQHLFEDFLLLFRLLHRSRLPRGAEDASQCLLEQYYQLSLEEGERARDRLRDSVVSCLTELAQGFLSHPENNRLRERLSSPDDSYNALAFYRDLLRLIYRFLFLLVAEDRGLLSDDPLYREHYSVSRFRRLVENRSFYTEHEDLWLSLRVLWKLLSDATPKAGGRPLASYLGLSPLNGELFSPLFLDECLIRNRELLSALWWLLNYRESGADLPHRINYAALDVEELGSVYESLLDYQPTVTKKEGQVLTFELNPGTERKSTGSYYTPAPLVAELIRSALEPVIKERLKEAKRIANGEWRTANYSLFAAKAILGLRIIDPACGSGHFLLAAARRLGKELARIETGEDEPSPEAVRKAVREVIAHCIYGVDKNPLAVELCRVALWIEAHVPGKPLTFLDHHIKCGDSLVGVFDLNVLTQGIPDEAFKPLEGDERSVCQELRNTNRRARRRLFGESLFNPRGEIEKLAEEFRKVDELAEDTVEALHEKTARWQALRRKPEWEKLKRACDLWTSAFFMPKTQKTTSLVPTSHDLYGLLANPGALSPQKLAQAEALAEKHRFFHWPLEFPEVFARGGFDVVLGNPPWEMMQLEEVQFFATRAPEIAQTRNSAERKKLINKLKETNPALYEEYLKAKHYQAAINHYIRKSGRFPLTAYGKLNTYSVFAELALRLTCPAGRAGIIVPTGIATDDTNKHFFSHLMENGLLASLYDFQNRERLFPAVTTQQKFSLLTLHHSSFLPSPSGRGVGGEGPSPKFVFFAIRVEHLRDPRRSFTLTAEDIARINPNTRTTPVFRTSYDAELTKKIYRVPVLVNEKTDENPWGVSFKQGLFNMSSDSHLFRTREQLQAAGYELKGNIFVKANSERRTGNRPLATHHSPLAEIYLPLYEAKMIWQFDHRFGSYEGLERRSHQLFHPDPRHKRIFDFVVQSWYWVPAGEVLQHLENKRNLGWLIGFRDVARATDERTAIFSLLPKVGVGHTMPLIFLSPQSVFIACILANFNSLVFDFCVRQKLGGTHLTYHYLKQLPILPPEIYTTRHLLFAIPRILELTYTAWDLKPFADDLWAEADEDLRSAIRKQWEENQRIANGEQGIANGEQGTGPKDRNHSPLAIRHSPPEWLEIIYSLNPDHPNKDACPLPPFKWDESRRARLRAELDAFFAKLYGLTEEELRYILDPQDVFGPSFPGETFRVLKEKEIRQFGEYRTKHLILEAWERLFKDQGGKWEGCLNERRI</sequence>
<name>A0A6G7PUD0_9BACT</name>
<dbReference type="PRINTS" id="PR00507">
    <property type="entry name" value="N12N6MTFRASE"/>
</dbReference>
<dbReference type="REBASE" id="403706">
    <property type="entry name" value="TamST65ORF2245P"/>
</dbReference>
<dbReference type="InterPro" id="IPR011639">
    <property type="entry name" value="MethylTrfase_TaqI-like_dom"/>
</dbReference>
<organism evidence="7 8">
    <name type="scientific">Thermosulfuriphilus ammonigenes</name>
    <dbReference type="NCBI Taxonomy" id="1936021"/>
    <lineage>
        <taxon>Bacteria</taxon>
        <taxon>Pseudomonadati</taxon>
        <taxon>Thermodesulfobacteriota</taxon>
        <taxon>Thermodesulfobacteria</taxon>
        <taxon>Thermodesulfobacteriales</taxon>
        <taxon>Thermodesulfobacteriaceae</taxon>
        <taxon>Thermosulfuriphilus</taxon>
    </lineage>
</organism>
<keyword evidence="2 7" id="KW-0489">Methyltransferase</keyword>
<dbReference type="EMBL" id="CP048877">
    <property type="protein sequence ID" value="QIJ71166.1"/>
    <property type="molecule type" value="Genomic_DNA"/>
</dbReference>
<evidence type="ECO:0000256" key="5">
    <source>
        <dbReference type="ARBA" id="ARBA00047942"/>
    </source>
</evidence>
<keyword evidence="8" id="KW-1185">Reference proteome</keyword>